<feature type="region of interest" description="Disordered" evidence="2">
    <location>
        <begin position="33"/>
        <end position="56"/>
    </location>
</feature>
<dbReference type="AlphaFoldDB" id="A0A132NU39"/>
<protein>
    <submittedName>
        <fullName evidence="3">Uncharacterized protein</fullName>
    </submittedName>
</protein>
<evidence type="ECO:0000256" key="1">
    <source>
        <dbReference type="SAM" id="Coils"/>
    </source>
</evidence>
<dbReference type="EMBL" id="JXTI01000063">
    <property type="protein sequence ID" value="KWX13580.1"/>
    <property type="molecule type" value="Genomic_DNA"/>
</dbReference>
<keyword evidence="1" id="KW-0175">Coiled coil</keyword>
<dbReference type="OrthoDB" id="10252237at2759"/>
<dbReference type="Proteomes" id="UP000070089">
    <property type="component" value="Unassembled WGS sequence"/>
</dbReference>
<evidence type="ECO:0000313" key="4">
    <source>
        <dbReference type="Proteomes" id="UP000070089"/>
    </source>
</evidence>
<dbReference type="VEuPathDB" id="GiardiaDB:QR46_2399"/>
<sequence>MYNLGGIGVCKVLMQNLTISDLNSSSVASRTSIISKKRGDEVETSGSGSRQNLRKSTNVPLYSSKSYIRRTHPSDPAENSILADLSYIPEPLSASAGPAAALKGSIFSSANITSVRFDTAAERSRTDEELQELVQKLQGEVRDLKKAHADCDKELEDLTQQMQQIREVMVKSNENMARALDSSCFVVLPCRHYVMVDKAVSTLTNSRCPKCNTHVTESYLVKHK</sequence>
<name>A0A132NU39_GIAIN</name>
<comment type="caution">
    <text evidence="3">The sequence shown here is derived from an EMBL/GenBank/DDBJ whole genome shotgun (WGS) entry which is preliminary data.</text>
</comment>
<organism evidence="3 4">
    <name type="scientific">Giardia duodenalis assemblage B</name>
    <dbReference type="NCBI Taxonomy" id="1394984"/>
    <lineage>
        <taxon>Eukaryota</taxon>
        <taxon>Metamonada</taxon>
        <taxon>Diplomonadida</taxon>
        <taxon>Hexamitidae</taxon>
        <taxon>Giardiinae</taxon>
        <taxon>Giardia</taxon>
    </lineage>
</organism>
<feature type="coiled-coil region" evidence="1">
    <location>
        <begin position="127"/>
        <end position="175"/>
    </location>
</feature>
<evidence type="ECO:0000313" key="3">
    <source>
        <dbReference type="EMBL" id="KWX13580.1"/>
    </source>
</evidence>
<reference evidence="3 4" key="1">
    <citation type="journal article" date="2015" name="Mol. Biochem. Parasitol.">
        <title>Identification of polymorphic genes for use in assemblage B genotyping assays through comparative genomics of multiple assemblage B Giardia duodenalis isolates.</title>
        <authorList>
            <person name="Wielinga C."/>
            <person name="Thompson R.C."/>
            <person name="Monis P."/>
            <person name="Ryan U."/>
        </authorList>
    </citation>
    <scope>NUCLEOTIDE SEQUENCE [LARGE SCALE GENOMIC DNA]</scope>
    <source>
        <strain evidence="3 4">BAH15c1</strain>
    </source>
</reference>
<accession>A0A132NU39</accession>
<evidence type="ECO:0000256" key="2">
    <source>
        <dbReference type="SAM" id="MobiDB-lite"/>
    </source>
</evidence>
<feature type="compositionally biased region" description="Polar residues" evidence="2">
    <location>
        <begin position="44"/>
        <end position="56"/>
    </location>
</feature>
<proteinExistence type="predicted"/>
<gene>
    <name evidence="3" type="ORF">QR46_2399</name>
</gene>